<keyword evidence="3" id="KW-1185">Reference proteome</keyword>
<comment type="caution">
    <text evidence="2">The sequence shown here is derived from an EMBL/GenBank/DDBJ whole genome shotgun (WGS) entry which is preliminary data.</text>
</comment>
<accession>A0ABN7HZ89</accession>
<protein>
    <submittedName>
        <fullName evidence="2">Uncharacterized protein</fullName>
    </submittedName>
</protein>
<sequence length="68" mass="7737">MTFEEWAVDNFDPTQSAYMAAKAAWEARGKLPQERPAQQPESIRSACHVRPDRPPPLSLPDDLERDKS</sequence>
<evidence type="ECO:0000313" key="2">
    <source>
        <dbReference type="EMBL" id="CAD6545722.1"/>
    </source>
</evidence>
<evidence type="ECO:0000313" key="3">
    <source>
        <dbReference type="Proteomes" id="UP000598032"/>
    </source>
</evidence>
<feature type="region of interest" description="Disordered" evidence="1">
    <location>
        <begin position="29"/>
        <end position="68"/>
    </location>
</feature>
<dbReference type="EMBL" id="CAJHCP010000009">
    <property type="protein sequence ID" value="CAD6545722.1"/>
    <property type="molecule type" value="Genomic_DNA"/>
</dbReference>
<gene>
    <name evidence="2" type="ORF">LMG28140_04217</name>
</gene>
<proteinExistence type="predicted"/>
<dbReference type="Proteomes" id="UP000598032">
    <property type="component" value="Unassembled WGS sequence"/>
</dbReference>
<organism evidence="2 3">
    <name type="scientific">Paraburkholderia metrosideri</name>
    <dbReference type="NCBI Taxonomy" id="580937"/>
    <lineage>
        <taxon>Bacteria</taxon>
        <taxon>Pseudomonadati</taxon>
        <taxon>Pseudomonadota</taxon>
        <taxon>Betaproteobacteria</taxon>
        <taxon>Burkholderiales</taxon>
        <taxon>Burkholderiaceae</taxon>
        <taxon>Paraburkholderia</taxon>
    </lineage>
</organism>
<name>A0ABN7HZ89_9BURK</name>
<reference evidence="2 3" key="1">
    <citation type="submission" date="2020-10" db="EMBL/GenBank/DDBJ databases">
        <authorList>
            <person name="Peeters C."/>
        </authorList>
    </citation>
    <scope>NUCLEOTIDE SEQUENCE [LARGE SCALE GENOMIC DNA]</scope>
    <source>
        <strain evidence="2 3">LMG 28140</strain>
    </source>
</reference>
<evidence type="ECO:0000256" key="1">
    <source>
        <dbReference type="SAM" id="MobiDB-lite"/>
    </source>
</evidence>